<evidence type="ECO:0000256" key="5">
    <source>
        <dbReference type="ARBA" id="ARBA00022723"/>
    </source>
</evidence>
<evidence type="ECO:0000256" key="7">
    <source>
        <dbReference type="ARBA" id="ARBA00023242"/>
    </source>
</evidence>
<dbReference type="Proteomes" id="UP000704712">
    <property type="component" value="Unassembled WGS sequence"/>
</dbReference>
<protein>
    <submittedName>
        <fullName evidence="10">DDE superfamily endonuclease</fullName>
    </submittedName>
</protein>
<proteinExistence type="inferred from homology"/>
<feature type="domain" description="DDE Tnp4" evidence="8">
    <location>
        <begin position="154"/>
        <end position="307"/>
    </location>
</feature>
<dbReference type="PANTHER" id="PTHR22930:SF259">
    <property type="entry name" value="OS08G0106900 PROTEIN"/>
    <property type="match status" value="1"/>
</dbReference>
<dbReference type="PANTHER" id="PTHR22930">
    <property type="match status" value="1"/>
</dbReference>
<feature type="domain" description="DUF8040" evidence="9">
    <location>
        <begin position="86"/>
        <end position="120"/>
    </location>
</feature>
<evidence type="ECO:0000259" key="8">
    <source>
        <dbReference type="Pfam" id="PF13359"/>
    </source>
</evidence>
<evidence type="ECO:0000256" key="3">
    <source>
        <dbReference type="ARBA" id="ARBA00006958"/>
    </source>
</evidence>
<evidence type="ECO:0000313" key="10">
    <source>
        <dbReference type="EMBL" id="KAF4134016.1"/>
    </source>
</evidence>
<evidence type="ECO:0000256" key="6">
    <source>
        <dbReference type="ARBA" id="ARBA00022801"/>
    </source>
</evidence>
<dbReference type="GO" id="GO:0016787">
    <property type="term" value="F:hydrolase activity"/>
    <property type="evidence" value="ECO:0007669"/>
    <property type="project" value="UniProtKB-KW"/>
</dbReference>
<comment type="caution">
    <text evidence="10">The sequence shown here is derived from an EMBL/GenBank/DDBJ whole genome shotgun (WGS) entry which is preliminary data.</text>
</comment>
<dbReference type="GO" id="GO:0046872">
    <property type="term" value="F:metal ion binding"/>
    <property type="evidence" value="ECO:0007669"/>
    <property type="project" value="UniProtKB-KW"/>
</dbReference>
<evidence type="ECO:0000259" key="9">
    <source>
        <dbReference type="Pfam" id="PF26138"/>
    </source>
</evidence>
<comment type="cofactor">
    <cofactor evidence="1">
        <name>a divalent metal cation</name>
        <dbReference type="ChEBI" id="CHEBI:60240"/>
    </cofactor>
</comment>
<evidence type="ECO:0000313" key="11">
    <source>
        <dbReference type="Proteomes" id="UP000704712"/>
    </source>
</evidence>
<dbReference type="InterPro" id="IPR027806">
    <property type="entry name" value="HARBI1_dom"/>
</dbReference>
<dbReference type="GO" id="GO:0004519">
    <property type="term" value="F:endonuclease activity"/>
    <property type="evidence" value="ECO:0007669"/>
    <property type="project" value="UniProtKB-KW"/>
</dbReference>
<dbReference type="Pfam" id="PF13359">
    <property type="entry name" value="DDE_Tnp_4"/>
    <property type="match status" value="1"/>
</dbReference>
<keyword evidence="7" id="KW-0539">Nucleus</keyword>
<accession>A0A8S9TZA3</accession>
<sequence length="307" mass="34803">MNEREEQIKEEQSDDELEPTAQVLALTDAYYGATYYCKEDCHTSSLTGAGWVAELEEGHPLSIFRNFRVTKEVFERLCTEVEESCTCLSNASNRDLMERFQHSGETVHRHFHSVLKIVCSLAKKYIVQPKTPSNELAKNPKYASQFDKCRLAFDGTHIPAYVPEKDAKPFRDRTGRLSQNVFAACTFDMQFAFVLAGWAGSAADSTVLEDARRKGFATPSGLFDLGDAGYGLTTEVLTPYRGVRYHLREWGQANERPQNYKEYYNLRHAQARNVIERAFGVVKRRFPVLTAPPEFSITTQAEIVLAC</sequence>
<dbReference type="GO" id="GO:0005634">
    <property type="term" value="C:nucleus"/>
    <property type="evidence" value="ECO:0007669"/>
    <property type="project" value="UniProtKB-SubCell"/>
</dbReference>
<evidence type="ECO:0000256" key="1">
    <source>
        <dbReference type="ARBA" id="ARBA00001968"/>
    </source>
</evidence>
<dbReference type="Pfam" id="PF26138">
    <property type="entry name" value="DUF8040"/>
    <property type="match status" value="2"/>
</dbReference>
<name>A0A8S9TZA3_PHYIN</name>
<dbReference type="InterPro" id="IPR045249">
    <property type="entry name" value="HARBI1-like"/>
</dbReference>
<evidence type="ECO:0000256" key="2">
    <source>
        <dbReference type="ARBA" id="ARBA00004123"/>
    </source>
</evidence>
<reference evidence="10" key="1">
    <citation type="submission" date="2020-03" db="EMBL/GenBank/DDBJ databases">
        <title>Hybrid Assembly of Korean Phytophthora infestans isolates.</title>
        <authorList>
            <person name="Prokchorchik M."/>
            <person name="Lee Y."/>
            <person name="Seo J."/>
            <person name="Cho J.-H."/>
            <person name="Park Y.-E."/>
            <person name="Jang D.-C."/>
            <person name="Im J.-S."/>
            <person name="Choi J.-G."/>
            <person name="Park H.-J."/>
            <person name="Lee G.-B."/>
            <person name="Lee Y.-G."/>
            <person name="Hong S.-Y."/>
            <person name="Cho K."/>
            <person name="Sohn K.H."/>
        </authorList>
    </citation>
    <scope>NUCLEOTIDE SEQUENCE</scope>
    <source>
        <strain evidence="10">KR_2_A2</strain>
    </source>
</reference>
<keyword evidence="10" id="KW-0255">Endonuclease</keyword>
<keyword evidence="5" id="KW-0479">Metal-binding</keyword>
<gene>
    <name evidence="10" type="ORF">GN958_ATG16698</name>
</gene>
<organism evidence="10 11">
    <name type="scientific">Phytophthora infestans</name>
    <name type="common">Potato late blight agent</name>
    <name type="synonym">Botrytis infestans</name>
    <dbReference type="NCBI Taxonomy" id="4787"/>
    <lineage>
        <taxon>Eukaryota</taxon>
        <taxon>Sar</taxon>
        <taxon>Stramenopiles</taxon>
        <taxon>Oomycota</taxon>
        <taxon>Peronosporomycetes</taxon>
        <taxon>Peronosporales</taxon>
        <taxon>Peronosporaceae</taxon>
        <taxon>Phytophthora</taxon>
    </lineage>
</organism>
<dbReference type="EMBL" id="JAACNO010002339">
    <property type="protein sequence ID" value="KAF4134016.1"/>
    <property type="molecule type" value="Genomic_DNA"/>
</dbReference>
<dbReference type="AlphaFoldDB" id="A0A8S9TZA3"/>
<dbReference type="InterPro" id="IPR058353">
    <property type="entry name" value="DUF8040"/>
</dbReference>
<comment type="similarity">
    <text evidence="3">Belongs to the HARBI1 family.</text>
</comment>
<evidence type="ECO:0000256" key="4">
    <source>
        <dbReference type="ARBA" id="ARBA00022722"/>
    </source>
</evidence>
<keyword evidence="6" id="KW-0378">Hydrolase</keyword>
<keyword evidence="4" id="KW-0540">Nuclease</keyword>
<feature type="domain" description="DUF8040" evidence="9">
    <location>
        <begin position="43"/>
        <end position="84"/>
    </location>
</feature>
<comment type="subcellular location">
    <subcellularLocation>
        <location evidence="2">Nucleus</location>
    </subcellularLocation>
</comment>